<feature type="compositionally biased region" description="Basic and acidic residues" evidence="5">
    <location>
        <begin position="806"/>
        <end position="815"/>
    </location>
</feature>
<evidence type="ECO:0000313" key="7">
    <source>
        <dbReference type="EMBL" id="KAK9815308.1"/>
    </source>
</evidence>
<feature type="region of interest" description="Disordered" evidence="5">
    <location>
        <begin position="1099"/>
        <end position="1186"/>
    </location>
</feature>
<dbReference type="GO" id="GO:0042393">
    <property type="term" value="F:histone binding"/>
    <property type="evidence" value="ECO:0007669"/>
    <property type="project" value="TreeGrafter"/>
</dbReference>
<dbReference type="Gene3D" id="3.30.40.10">
    <property type="entry name" value="Zinc/RING finger domain, C3HC4 (zinc finger)"/>
    <property type="match status" value="1"/>
</dbReference>
<dbReference type="Proteomes" id="UP001489004">
    <property type="component" value="Unassembled WGS sequence"/>
</dbReference>
<feature type="region of interest" description="Disordered" evidence="5">
    <location>
        <begin position="594"/>
        <end position="897"/>
    </location>
</feature>
<keyword evidence="4" id="KW-0862">Zinc</keyword>
<protein>
    <recommendedName>
        <fullName evidence="6">Zinc finger PHD-type domain-containing protein</fullName>
    </recommendedName>
</protein>
<feature type="compositionally biased region" description="Acidic residues" evidence="5">
    <location>
        <begin position="639"/>
        <end position="648"/>
    </location>
</feature>
<dbReference type="Pfam" id="PF13871">
    <property type="entry name" value="Helicase_C_4"/>
    <property type="match status" value="1"/>
</dbReference>
<keyword evidence="8" id="KW-1185">Reference proteome</keyword>
<feature type="region of interest" description="Disordered" evidence="5">
    <location>
        <begin position="1"/>
        <end position="41"/>
    </location>
</feature>
<dbReference type="Pfam" id="PF25373">
    <property type="entry name" value="SBNO"/>
    <property type="match status" value="1"/>
</dbReference>
<feature type="region of interest" description="Disordered" evidence="5">
    <location>
        <begin position="953"/>
        <end position="1082"/>
    </location>
</feature>
<evidence type="ECO:0000313" key="8">
    <source>
        <dbReference type="Proteomes" id="UP001489004"/>
    </source>
</evidence>
<dbReference type="GO" id="GO:0008270">
    <property type="term" value="F:zinc ion binding"/>
    <property type="evidence" value="ECO:0007669"/>
    <property type="project" value="UniProtKB-KW"/>
</dbReference>
<dbReference type="PANTHER" id="PTHR12706">
    <property type="entry name" value="STRAWBERRY NOTCH-RELATED"/>
    <property type="match status" value="1"/>
</dbReference>
<proteinExistence type="inferred from homology"/>
<keyword evidence="3" id="KW-0863">Zinc-finger</keyword>
<feature type="domain" description="Zinc finger PHD-type" evidence="6">
    <location>
        <begin position="902"/>
        <end position="948"/>
    </location>
</feature>
<accession>A0AAW1Q398</accession>
<feature type="compositionally biased region" description="Acidic residues" evidence="5">
    <location>
        <begin position="1134"/>
        <end position="1151"/>
    </location>
</feature>
<reference evidence="7 8" key="1">
    <citation type="journal article" date="2024" name="Nat. Commun.">
        <title>Phylogenomics reveals the evolutionary origins of lichenization in chlorophyte algae.</title>
        <authorList>
            <person name="Puginier C."/>
            <person name="Libourel C."/>
            <person name="Otte J."/>
            <person name="Skaloud P."/>
            <person name="Haon M."/>
            <person name="Grisel S."/>
            <person name="Petersen M."/>
            <person name="Berrin J.G."/>
            <person name="Delaux P.M."/>
            <person name="Dal Grande F."/>
            <person name="Keller J."/>
        </authorList>
    </citation>
    <scope>NUCLEOTIDE SEQUENCE [LARGE SCALE GENOMIC DNA]</scope>
    <source>
        <strain evidence="7 8">SAG 2043</strain>
    </source>
</reference>
<dbReference type="InterPro" id="IPR019787">
    <property type="entry name" value="Znf_PHD-finger"/>
</dbReference>
<dbReference type="CDD" id="cd15545">
    <property type="entry name" value="PHD_BAZ2A_like"/>
    <property type="match status" value="1"/>
</dbReference>
<dbReference type="SUPFAM" id="SSF52540">
    <property type="entry name" value="P-loop containing nucleoside triphosphate hydrolases"/>
    <property type="match status" value="2"/>
</dbReference>
<dbReference type="InterPro" id="IPR001965">
    <property type="entry name" value="Znf_PHD"/>
</dbReference>
<comment type="caution">
    <text evidence="7">The sequence shown here is derived from an EMBL/GenBank/DDBJ whole genome shotgun (WGS) entry which is preliminary data.</text>
</comment>
<feature type="compositionally biased region" description="Low complexity" evidence="5">
    <location>
        <begin position="1013"/>
        <end position="1045"/>
    </location>
</feature>
<feature type="compositionally biased region" description="Low complexity" evidence="5">
    <location>
        <begin position="628"/>
        <end position="638"/>
    </location>
</feature>
<feature type="compositionally biased region" description="Low complexity" evidence="5">
    <location>
        <begin position="652"/>
        <end position="662"/>
    </location>
</feature>
<feature type="compositionally biased region" description="Low complexity" evidence="5">
    <location>
        <begin position="1063"/>
        <end position="1073"/>
    </location>
</feature>
<feature type="compositionally biased region" description="Basic and acidic residues" evidence="5">
    <location>
        <begin position="971"/>
        <end position="981"/>
    </location>
</feature>
<name>A0AAW1Q398_9CHLO</name>
<dbReference type="InterPro" id="IPR039187">
    <property type="entry name" value="SNO_AAA"/>
</dbReference>
<comment type="similarity">
    <text evidence="1">Belongs to the SBNO family.</text>
</comment>
<keyword evidence="2" id="KW-0479">Metal-binding</keyword>
<evidence type="ECO:0000256" key="3">
    <source>
        <dbReference type="ARBA" id="ARBA00022771"/>
    </source>
</evidence>
<evidence type="ECO:0000256" key="4">
    <source>
        <dbReference type="ARBA" id="ARBA00022833"/>
    </source>
</evidence>
<feature type="compositionally biased region" description="Low complexity" evidence="5">
    <location>
        <begin position="788"/>
        <end position="805"/>
    </location>
</feature>
<feature type="compositionally biased region" description="Basic and acidic residues" evidence="5">
    <location>
        <begin position="594"/>
        <end position="622"/>
    </location>
</feature>
<evidence type="ECO:0000256" key="2">
    <source>
        <dbReference type="ARBA" id="ARBA00022723"/>
    </source>
</evidence>
<dbReference type="InterPro" id="IPR026937">
    <property type="entry name" value="SBNO_Helicase_C_dom"/>
</dbReference>
<dbReference type="SUPFAM" id="SSF57903">
    <property type="entry name" value="FYVE/PHD zinc finger"/>
    <property type="match status" value="1"/>
</dbReference>
<feature type="compositionally biased region" description="Basic and acidic residues" evidence="5">
    <location>
        <begin position="1153"/>
        <end position="1166"/>
    </location>
</feature>
<dbReference type="EMBL" id="JALJOR010000006">
    <property type="protein sequence ID" value="KAK9815308.1"/>
    <property type="molecule type" value="Genomic_DNA"/>
</dbReference>
<evidence type="ECO:0000256" key="5">
    <source>
        <dbReference type="SAM" id="MobiDB-lite"/>
    </source>
</evidence>
<feature type="compositionally biased region" description="Basic residues" evidence="5">
    <location>
        <begin position="732"/>
        <end position="743"/>
    </location>
</feature>
<dbReference type="SMART" id="SM00249">
    <property type="entry name" value="PHD"/>
    <property type="match status" value="1"/>
</dbReference>
<evidence type="ECO:0000256" key="1">
    <source>
        <dbReference type="ARBA" id="ARBA00006992"/>
    </source>
</evidence>
<feature type="compositionally biased region" description="Low complexity" evidence="5">
    <location>
        <begin position="1105"/>
        <end position="1128"/>
    </location>
</feature>
<feature type="compositionally biased region" description="Acidic residues" evidence="5">
    <location>
        <begin position="880"/>
        <end position="894"/>
    </location>
</feature>
<dbReference type="GO" id="GO:0006355">
    <property type="term" value="P:regulation of DNA-templated transcription"/>
    <property type="evidence" value="ECO:0007669"/>
    <property type="project" value="InterPro"/>
</dbReference>
<dbReference type="Pfam" id="PF00628">
    <property type="entry name" value="PHD"/>
    <property type="match status" value="1"/>
</dbReference>
<gene>
    <name evidence="7" type="ORF">WJX72_001386</name>
</gene>
<dbReference type="InterPro" id="IPR011011">
    <property type="entry name" value="Znf_FYVE_PHD"/>
</dbReference>
<dbReference type="PANTHER" id="PTHR12706:SF30">
    <property type="entry name" value="PROTEIN STRAWBERRY NOTCH-RELATED"/>
    <property type="match status" value="1"/>
</dbReference>
<dbReference type="Pfam" id="PF13872">
    <property type="entry name" value="AAA_34"/>
    <property type="match status" value="1"/>
</dbReference>
<dbReference type="InterPro" id="IPR057332">
    <property type="entry name" value="SBNO_a/b_dom"/>
</dbReference>
<dbReference type="Gene3D" id="3.40.50.300">
    <property type="entry name" value="P-loop containing nucleotide triphosphate hydrolases"/>
    <property type="match status" value="1"/>
</dbReference>
<dbReference type="InterPro" id="IPR027417">
    <property type="entry name" value="P-loop_NTPase"/>
</dbReference>
<dbReference type="InterPro" id="IPR026741">
    <property type="entry name" value="SNO"/>
</dbReference>
<dbReference type="GO" id="GO:0005634">
    <property type="term" value="C:nucleus"/>
    <property type="evidence" value="ECO:0007669"/>
    <property type="project" value="TreeGrafter"/>
</dbReference>
<dbReference type="InterPro" id="IPR013083">
    <property type="entry name" value="Znf_RING/FYVE/PHD"/>
</dbReference>
<dbReference type="GO" id="GO:0031490">
    <property type="term" value="F:chromatin DNA binding"/>
    <property type="evidence" value="ECO:0007669"/>
    <property type="project" value="TreeGrafter"/>
</dbReference>
<organism evidence="7 8">
    <name type="scientific">[Myrmecia] bisecta</name>
    <dbReference type="NCBI Taxonomy" id="41462"/>
    <lineage>
        <taxon>Eukaryota</taxon>
        <taxon>Viridiplantae</taxon>
        <taxon>Chlorophyta</taxon>
        <taxon>core chlorophytes</taxon>
        <taxon>Trebouxiophyceae</taxon>
        <taxon>Trebouxiales</taxon>
        <taxon>Trebouxiaceae</taxon>
        <taxon>Myrmecia</taxon>
    </lineage>
</organism>
<evidence type="ECO:0000259" key="6">
    <source>
        <dbReference type="SMART" id="SM00249"/>
    </source>
</evidence>
<sequence length="1792" mass="195822">MQQYELDVGALPPPAKLTAPPNAEPEERDDIVGDAADNSTEHDIYETYRPAKLKEGLPHPDPIVETASLASMEPPEVKYRHHLQDCVAAGHISDAQLETIVYANQRFNNRLPVGAGQTAPRAGFFLGDGAGVGKGRQIAALIKEHWRTGGRRALWVSVSNDLKYDSIRDLEDVGADAIKVFPQRSTLPSASVRLDREWPEGVLFVTYSLLISGSRSGGKDDKDMELGDSTQKTWKIPKGSRLKQIVEWLSGKGGEPLIIFDECHKAKNLIGAKGKASTQTGKAVLNLQNHLPNAKILYSSATGASEPKNLAYMNRLGMAGFEDMSKMIQTLDSSGLGALELFSMGLKATGTYLSRTLSYAGAEFSIAKVPMEAVFNIMYNRSTELWHMLLRILRELRLPRKKWGLFFSAQQRFYRQMLMAAKVPETAKLALDAVEKQGMCVVIGLQSTGEANTEAKRRETGDEMEDFVSAPQLILQQFLENHFPVCSKELSSDELLLMQHQIYTSIQAWKGMRPALKEAEALLRQGAGGPGTSAAAAAAVDEEPEFVEQKTLDEVLEDQKQAAMREGRFIDLSRAEAGTGPSAAQLAATAKALEQEERDREAEARRKDQEMREAERRARLAEAEAEVEAAQAAINAAQADEEESDSDDDLVKPCAAAPAKAATGRKRLVRKAASPPAASDVCDADPPLDSRSTGEGKGKAPKRARMLCDDDEDEDNNSASVAPANKPGGSARKARGSAQKARRNIVSDDEDEAEEDKSGSALQPASRTTRGKTPAKSAAGKATKPRAKQAGPGVKKAAAASSAQKQPERSSRAEDSVEVVEDSASKGGRVVKREAGSAQKRAGRSTRASSSVIIVEDSEEEGEEMCSPPPNKRTSKAAVADDDEEEAEEEEEPVMEVHDDTACQVCGRTDDEEHLVLCDGCDVGCHIYCSEPKMETVPEGDWFCSAECRAKGKPAEASEPAASERAASDTSGRESPTHLDPDSPSPAKRKRLKTVMDSSDDDDFQQPSKAVKRSAPSGSAASGSDSAGGSARAAACRAQRGKAASTTAVAKAGPSRLSKTRGAEAVAKAATKPPARRKTMRELAAERRLKMAQEALANLVKSSNTSTPAATAGTTTTTRGARAQRLAGMYREASEDEEEDQDDEDYIDLVSEDSPRDPRQRTRDMKPNVGARAGRRGQAPTPPERTTRAEGQLFHAEYHAAVKNKALADDWEDELEDELEDLADEVPDDDEGVPSPILLRIRGMLLRQVQAMELPANPLDQLTDLLGGSGKVAEMTGRKSMLVKKEDGKVVTQMRNTEEAQKMVNMREKKHFMDGDKLIAIISEAASTGISLQADKRVPNQLRRCHLTLELPWSADKAIQQFGRSHRSNQASAPVYRIIVTDCAGEFRMASAAAKRLMSLGALLKGDRRAMGAGADLKEFDVDNHWGRQTLERVYNDLLGSTEPMANVKVLEVPEGHRTPNSLNSAMDDFREWACAAMTKVGLLEYNPRMGCLHPYTVENKDKGSVKRFLNRLLAMRLEEQKTIFQYFSETLDVIIATAKSQGKYETGITTIQGVNGAEVKQKILIHTDTDSGAQTFNAEVAIDRGVSWEQALKFRDDWAADWAASGNADNPFVGFHLDNHIKNVGGTGHPRVIMVTQTKAMEEGQIKRYRVQRPNNCLSGWQWSEGELREKNYIKISDATAKRHWEFWYNFLEDHCEHGSNCSRRSRGMECFHGQRVTNIHLVTGAVLPIWKGLTDTVKFSSVGRSSEGKKDMPRVVRIPLTNGERIVGLRLLKEDAQAVERNVYAQFGPP</sequence>